<dbReference type="Proteomes" id="UP000203676">
    <property type="component" value="Segment"/>
</dbReference>
<evidence type="ECO:0000256" key="2">
    <source>
        <dbReference type="SAM" id="Phobius"/>
    </source>
</evidence>
<sequence>MEDGIKLKPSTPEENELESSSSNTTLPKNPIVPSLMFLGVIAATLSVIVAGYFHGKMNIGAVWHNLHNFN</sequence>
<keyword evidence="2" id="KW-0472">Membrane</keyword>
<proteinExistence type="predicted"/>
<dbReference type="EMBL" id="HQ634189">
    <property type="protein sequence ID" value="AGH56208.1"/>
    <property type="molecule type" value="Genomic_DNA"/>
</dbReference>
<dbReference type="GeneID" id="15312314"/>
<keyword evidence="4" id="KW-1185">Reference proteome</keyword>
<name>M4SJQ8_9CAUD</name>
<protein>
    <submittedName>
        <fullName evidence="3">Uncharacterized protein</fullName>
    </submittedName>
</protein>
<keyword evidence="2" id="KW-0812">Transmembrane</keyword>
<dbReference type="KEGG" id="vg:15312314"/>
<dbReference type="OrthoDB" id="27098at10239"/>
<gene>
    <name evidence="3" type="ORF">CPRG_00124</name>
</gene>
<reference evidence="3 4" key="1">
    <citation type="submission" date="2010-11" db="EMBL/GenBank/DDBJ databases">
        <title>The Genome Sequence of Cyanophage Syn30.</title>
        <authorList>
            <consortium name="The Broad Institute Genome Sequencing Platform"/>
            <person name="Henn M.R."/>
            <person name="Sullivan M.S."/>
            <person name="Osburne M.S."/>
            <person name="Levin J."/>
            <person name="Malboeuf C."/>
            <person name="Casali M."/>
            <person name="Russ C."/>
            <person name="Lennon N."/>
            <person name="Chapman S.B."/>
            <person name="Erlich R."/>
            <person name="Young S.K."/>
            <person name="Yandava C."/>
            <person name="Zeng Q."/>
            <person name="Alvarado L."/>
            <person name="Anderson S."/>
            <person name="Berlin A."/>
            <person name="Chen Z."/>
            <person name="Freedman E."/>
            <person name="Gellesch M."/>
            <person name="Goldberg J."/>
            <person name="Green L."/>
            <person name="Griggs A."/>
            <person name="Gujja S."/>
            <person name="Heilman E.R."/>
            <person name="Heiman D."/>
            <person name="Hollinger A."/>
            <person name="Howarth C."/>
            <person name="Larson L."/>
            <person name="Mehta T."/>
            <person name="Pearson M."/>
            <person name="Roberts A."/>
            <person name="Ryan E."/>
            <person name="Saif S."/>
            <person name="Shea T."/>
            <person name="Shenoy N."/>
            <person name="Sisk P."/>
            <person name="Stolte C."/>
            <person name="Sykes S."/>
            <person name="White J."/>
            <person name="Yu Q."/>
            <person name="Coleman M.L."/>
            <person name="Huang K.H."/>
            <person name="Weigele P.R."/>
            <person name="DeFrancesco A.S."/>
            <person name="Kern S.E."/>
            <person name="Thompson L.R."/>
            <person name="Fu R."/>
            <person name="Hombeck B."/>
            <person name="Chisholm S.W."/>
            <person name="Haas B."/>
            <person name="Nusbaum C."/>
            <person name="Birren B."/>
        </authorList>
    </citation>
    <scope>NUCLEOTIDE SEQUENCE [LARGE SCALE GENOMIC DNA]</scope>
    <source>
        <strain evidence="3 4">Syn30</strain>
    </source>
</reference>
<evidence type="ECO:0000313" key="3">
    <source>
        <dbReference type="EMBL" id="AGH56208.1"/>
    </source>
</evidence>
<feature type="region of interest" description="Disordered" evidence="1">
    <location>
        <begin position="1"/>
        <end position="26"/>
    </location>
</feature>
<accession>M4SJQ8</accession>
<organism evidence="3 4">
    <name type="scientific">Synechococcus phage Syn30</name>
    <dbReference type="NCBI Taxonomy" id="536474"/>
    <lineage>
        <taxon>Viruses</taxon>
        <taxon>Duplodnaviria</taxon>
        <taxon>Heunggongvirae</taxon>
        <taxon>Uroviricota</taxon>
        <taxon>Caudoviricetes</taxon>
        <taxon>Pantevenvirales</taxon>
        <taxon>Kyanoviridae</taxon>
        <taxon>Leucotheavirus</taxon>
        <taxon>Leucotheavirus syn30</taxon>
    </lineage>
</organism>
<dbReference type="RefSeq" id="YP_007877888.1">
    <property type="nucleotide sequence ID" value="NC_021072.1"/>
</dbReference>
<evidence type="ECO:0000256" key="1">
    <source>
        <dbReference type="SAM" id="MobiDB-lite"/>
    </source>
</evidence>
<keyword evidence="2" id="KW-1133">Transmembrane helix</keyword>
<feature type="transmembrane region" description="Helical" evidence="2">
    <location>
        <begin position="31"/>
        <end position="53"/>
    </location>
</feature>
<evidence type="ECO:0000313" key="4">
    <source>
        <dbReference type="Proteomes" id="UP000203676"/>
    </source>
</evidence>